<dbReference type="AlphaFoldDB" id="A0AAN8IMN4"/>
<protein>
    <submittedName>
        <fullName evidence="2">Uncharacterized protein</fullName>
    </submittedName>
</protein>
<keyword evidence="1" id="KW-0472">Membrane</keyword>
<name>A0AAN8IMN4_TRICO</name>
<gene>
    <name evidence="2" type="ORF">GCK32_009692</name>
</gene>
<evidence type="ECO:0000313" key="3">
    <source>
        <dbReference type="Proteomes" id="UP001331761"/>
    </source>
</evidence>
<feature type="transmembrane region" description="Helical" evidence="1">
    <location>
        <begin position="151"/>
        <end position="171"/>
    </location>
</feature>
<proteinExistence type="predicted"/>
<accession>A0AAN8IMN4</accession>
<feature type="transmembrane region" description="Helical" evidence="1">
    <location>
        <begin position="123"/>
        <end position="142"/>
    </location>
</feature>
<keyword evidence="3" id="KW-1185">Reference proteome</keyword>
<evidence type="ECO:0000313" key="2">
    <source>
        <dbReference type="EMBL" id="KAK5980129.1"/>
    </source>
</evidence>
<dbReference type="EMBL" id="WIXE01007796">
    <property type="protein sequence ID" value="KAK5980129.1"/>
    <property type="molecule type" value="Genomic_DNA"/>
</dbReference>
<reference evidence="2 3" key="1">
    <citation type="submission" date="2019-10" db="EMBL/GenBank/DDBJ databases">
        <title>Assembly and Annotation for the nematode Trichostrongylus colubriformis.</title>
        <authorList>
            <person name="Martin J."/>
        </authorList>
    </citation>
    <scope>NUCLEOTIDE SEQUENCE [LARGE SCALE GENOMIC DNA]</scope>
    <source>
        <strain evidence="2">G859</strain>
        <tissue evidence="2">Whole worm</tissue>
    </source>
</reference>
<keyword evidence="1" id="KW-1133">Transmembrane helix</keyword>
<dbReference type="Proteomes" id="UP001331761">
    <property type="component" value="Unassembled WGS sequence"/>
</dbReference>
<keyword evidence="1" id="KW-0812">Transmembrane</keyword>
<feature type="non-terminal residue" evidence="2">
    <location>
        <position position="1"/>
    </location>
</feature>
<organism evidence="2 3">
    <name type="scientific">Trichostrongylus colubriformis</name>
    <name type="common">Black scour worm</name>
    <dbReference type="NCBI Taxonomy" id="6319"/>
    <lineage>
        <taxon>Eukaryota</taxon>
        <taxon>Metazoa</taxon>
        <taxon>Ecdysozoa</taxon>
        <taxon>Nematoda</taxon>
        <taxon>Chromadorea</taxon>
        <taxon>Rhabditida</taxon>
        <taxon>Rhabditina</taxon>
        <taxon>Rhabditomorpha</taxon>
        <taxon>Strongyloidea</taxon>
        <taxon>Trichostrongylidae</taxon>
        <taxon>Trichostrongylus</taxon>
    </lineage>
</organism>
<sequence>FKTHVLSRISFRLFRDLGLTNLKVTDSLSFTVATVPYKILVFNEQSIGSTADTDEVTRCRTLGPQRIFRCCDVAGRMSDGINDRKFRCLYGTAHSSLVIKFVIAYIVIWAVLIMQLTLPPYTIFISLIGFAACACAVIGVIIRNPRFLMPLYLYVVASIFFLFFLGGYYFYVNIFHKEKVIGKLFL</sequence>
<evidence type="ECO:0000256" key="1">
    <source>
        <dbReference type="SAM" id="Phobius"/>
    </source>
</evidence>
<feature type="transmembrane region" description="Helical" evidence="1">
    <location>
        <begin position="97"/>
        <end position="117"/>
    </location>
</feature>
<comment type="caution">
    <text evidence="2">The sequence shown here is derived from an EMBL/GenBank/DDBJ whole genome shotgun (WGS) entry which is preliminary data.</text>
</comment>